<accession>N4X754</accession>
<organism evidence="1 2">
    <name type="scientific">Cochliobolus heterostrophus (strain C4 / ATCC 48331 / race T)</name>
    <name type="common">Southern corn leaf blight fungus</name>
    <name type="synonym">Bipolaris maydis</name>
    <dbReference type="NCBI Taxonomy" id="665024"/>
    <lineage>
        <taxon>Eukaryota</taxon>
        <taxon>Fungi</taxon>
        <taxon>Dikarya</taxon>
        <taxon>Ascomycota</taxon>
        <taxon>Pezizomycotina</taxon>
        <taxon>Dothideomycetes</taxon>
        <taxon>Pleosporomycetidae</taxon>
        <taxon>Pleosporales</taxon>
        <taxon>Pleosporineae</taxon>
        <taxon>Pleosporaceae</taxon>
        <taxon>Bipolaris</taxon>
    </lineage>
</organism>
<dbReference type="AlphaFoldDB" id="N4X754"/>
<feature type="non-terminal residue" evidence="1">
    <location>
        <position position="1"/>
    </location>
</feature>
<evidence type="ECO:0000313" key="1">
    <source>
        <dbReference type="EMBL" id="ENI08874.1"/>
    </source>
</evidence>
<dbReference type="Proteomes" id="UP000012338">
    <property type="component" value="Unassembled WGS sequence"/>
</dbReference>
<keyword evidence="2" id="KW-1185">Reference proteome</keyword>
<dbReference type="EMBL" id="KB733447">
    <property type="protein sequence ID" value="ENI08874.1"/>
    <property type="molecule type" value="Genomic_DNA"/>
</dbReference>
<protein>
    <submittedName>
        <fullName evidence="1">Uncharacterized protein</fullName>
    </submittedName>
</protein>
<proteinExistence type="predicted"/>
<dbReference type="OrthoDB" id="3695292at2759"/>
<name>N4X754_COCH4</name>
<evidence type="ECO:0000313" key="2">
    <source>
        <dbReference type="Proteomes" id="UP000012338"/>
    </source>
</evidence>
<sequence length="50" mass="5588">FFSFTYDHRKLAAGISVRLFVLKQFTGGLVARRVATGESPLLYVFGSFCI</sequence>
<dbReference type="HOGENOM" id="CLU_189565_2_0_1"/>
<gene>
    <name evidence="1" type="ORF">COCC4DRAFT_128565</name>
</gene>
<reference evidence="1 2" key="1">
    <citation type="journal article" date="2012" name="PLoS Pathog.">
        <title>Diverse lifestyles and strategies of plant pathogenesis encoded in the genomes of eighteen Dothideomycetes fungi.</title>
        <authorList>
            <person name="Ohm R.A."/>
            <person name="Feau N."/>
            <person name="Henrissat B."/>
            <person name="Schoch C.L."/>
            <person name="Horwitz B.A."/>
            <person name="Barry K.W."/>
            <person name="Condon B.J."/>
            <person name="Copeland A.C."/>
            <person name="Dhillon B."/>
            <person name="Glaser F."/>
            <person name="Hesse C.N."/>
            <person name="Kosti I."/>
            <person name="LaButti K."/>
            <person name="Lindquist E.A."/>
            <person name="Lucas S."/>
            <person name="Salamov A.A."/>
            <person name="Bradshaw R.E."/>
            <person name="Ciuffetti L."/>
            <person name="Hamelin R.C."/>
            <person name="Kema G.H.J."/>
            <person name="Lawrence C."/>
            <person name="Scott J.A."/>
            <person name="Spatafora J.W."/>
            <person name="Turgeon B.G."/>
            <person name="de Wit P.J.G.M."/>
            <person name="Zhong S."/>
            <person name="Goodwin S.B."/>
            <person name="Grigoriev I.V."/>
        </authorList>
    </citation>
    <scope>NUCLEOTIDE SEQUENCE [LARGE SCALE GENOMIC DNA]</scope>
    <source>
        <strain evidence="2">C4 / ATCC 48331 / race T</strain>
    </source>
</reference>
<reference evidence="2" key="2">
    <citation type="journal article" date="2013" name="PLoS Genet.">
        <title>Comparative genome structure, secondary metabolite, and effector coding capacity across Cochliobolus pathogens.</title>
        <authorList>
            <person name="Condon B.J."/>
            <person name="Leng Y."/>
            <person name="Wu D."/>
            <person name="Bushley K.E."/>
            <person name="Ohm R.A."/>
            <person name="Otillar R."/>
            <person name="Martin J."/>
            <person name="Schackwitz W."/>
            <person name="Grimwood J."/>
            <person name="MohdZainudin N."/>
            <person name="Xue C."/>
            <person name="Wang R."/>
            <person name="Manning V.A."/>
            <person name="Dhillon B."/>
            <person name="Tu Z.J."/>
            <person name="Steffenson B.J."/>
            <person name="Salamov A."/>
            <person name="Sun H."/>
            <person name="Lowry S."/>
            <person name="LaButti K."/>
            <person name="Han J."/>
            <person name="Copeland A."/>
            <person name="Lindquist E."/>
            <person name="Barry K."/>
            <person name="Schmutz J."/>
            <person name="Baker S.E."/>
            <person name="Ciuffetti L.M."/>
            <person name="Grigoriev I.V."/>
            <person name="Zhong S."/>
            <person name="Turgeon B.G."/>
        </authorList>
    </citation>
    <scope>NUCLEOTIDE SEQUENCE [LARGE SCALE GENOMIC DNA]</scope>
    <source>
        <strain evidence="2">C4 / ATCC 48331 / race T</strain>
    </source>
</reference>